<evidence type="ECO:0000313" key="2">
    <source>
        <dbReference type="EMBL" id="MCJ2380647.1"/>
    </source>
</evidence>
<evidence type="ECO:0008006" key="4">
    <source>
        <dbReference type="Google" id="ProtNLM"/>
    </source>
</evidence>
<proteinExistence type="predicted"/>
<comment type="caution">
    <text evidence="2">The sequence shown here is derived from an EMBL/GenBank/DDBJ whole genome shotgun (WGS) entry which is preliminary data.</text>
</comment>
<keyword evidence="3" id="KW-1185">Reference proteome</keyword>
<evidence type="ECO:0000313" key="3">
    <source>
        <dbReference type="Proteomes" id="UP001165444"/>
    </source>
</evidence>
<protein>
    <recommendedName>
        <fullName evidence="4">Glycoside hydrolase family 42 N-terminal domain-containing protein</fullName>
    </recommendedName>
</protein>
<evidence type="ECO:0000256" key="1">
    <source>
        <dbReference type="SAM" id="SignalP"/>
    </source>
</evidence>
<dbReference type="Gene3D" id="3.40.50.880">
    <property type="match status" value="1"/>
</dbReference>
<keyword evidence="1" id="KW-0732">Signal</keyword>
<dbReference type="InterPro" id="IPR036237">
    <property type="entry name" value="Xyl_isomerase-like_sf"/>
</dbReference>
<reference evidence="2 3" key="1">
    <citation type="submission" date="2022-03" db="EMBL/GenBank/DDBJ databases">
        <title>Parabacteroides sp. nov. isolated from swine feces.</title>
        <authorList>
            <person name="Bak J.E."/>
        </authorList>
    </citation>
    <scope>NUCLEOTIDE SEQUENCE [LARGE SCALE GENOMIC DNA]</scope>
    <source>
        <strain evidence="2 3">AGMB00274</strain>
    </source>
</reference>
<dbReference type="EMBL" id="JAKZMM010000018">
    <property type="protein sequence ID" value="MCJ2380647.1"/>
    <property type="molecule type" value="Genomic_DNA"/>
</dbReference>
<organism evidence="2 3">
    <name type="scientific">Parabacteroides faecalis</name>
    <dbReference type="NCBI Taxonomy" id="2924040"/>
    <lineage>
        <taxon>Bacteria</taxon>
        <taxon>Pseudomonadati</taxon>
        <taxon>Bacteroidota</taxon>
        <taxon>Bacteroidia</taxon>
        <taxon>Bacteroidales</taxon>
        <taxon>Tannerellaceae</taxon>
        <taxon>Parabacteroides</taxon>
    </lineage>
</organism>
<dbReference type="SUPFAM" id="SSF52317">
    <property type="entry name" value="Class I glutamine amidotransferase-like"/>
    <property type="match status" value="1"/>
</dbReference>
<dbReference type="SUPFAM" id="SSF51658">
    <property type="entry name" value="Xylose isomerase-like"/>
    <property type="match status" value="1"/>
</dbReference>
<dbReference type="RefSeq" id="WP_243324749.1">
    <property type="nucleotide sequence ID" value="NZ_JAKZMM010000018.1"/>
</dbReference>
<dbReference type="InterPro" id="IPR029062">
    <property type="entry name" value="Class_I_gatase-like"/>
</dbReference>
<dbReference type="Proteomes" id="UP001165444">
    <property type="component" value="Unassembled WGS sequence"/>
</dbReference>
<feature type="signal peptide" evidence="1">
    <location>
        <begin position="1"/>
        <end position="19"/>
    </location>
</feature>
<gene>
    <name evidence="2" type="ORF">MUN53_08505</name>
</gene>
<name>A0ABT0C0X0_9BACT</name>
<accession>A0ABT0C0X0</accession>
<sequence length="953" mass="108771">MKTFIYIFLLCSSYCCLFAQNKVIYPYDLDVKEHPDHLRYHVKAPDYSVFDNKTQFIALRDLSGDNYKERMSLWVDKYKLGNILWVSYPLIYQDNLKEVVSEIKKRNLYLFDLWGYIPGSGPGGYWQQFVIPDGVLDLFKNELGERWLGMDNGEQDGRYVGSFAPRMYPMGSDRKQQYFNFQRHFQEMGNQLGNKLATLVSLNFGHYFLKEGIYTLIGAETAQGLPNSQIYYSFIRGAGKQYGVHWFGNASVWNRWGWKNYDPKTISYAENDYNAGNPLKGTSLSLLKRLMYTHLFYDCVAVGFEGSMEIDEKRLSPIGKIQQEAVKWSEKYQDPGTMYTPVAFMTDFFSGWSFPRHLYSGDAYKVWGNLPYEKSDYLTDNMLNIIYPGYQDASYYHDERGFITPTPFGDMVDCLMSDAPLWVLKQYPLLVITDELQSNIEVKDKLNAYVQNGGHLVITSGSLKNLPDGIAGIQVKGEVNVSSSIVYGGETIKENDSFVLSELELPQKATVIQTCGDVPAIVEITEGAGKVTVIASPFGVSEHPQCPLPVKIKEDQPLDKPYPMLKHVQAYMEDLFSTYTLFETDPNLSLVTCVKSANEYSVLITNSSWNPCTFDIRSKIGEISSIEELKINHDEMKAVGYTPKVVSVSPGKNTSSIIAGGGTRAFRIKIKNPKVSVAAKISPVPNNTGSALVLRNIRNIKEEILSRPTFFAHYDRVVIDWRYLEEKEKNVLAEESGWLKRQKLKISVDLTSGLNLYPDLRIVNNDKVYYEKSMNRIKQIIDKMSILGSDKLIISSQRTIENNFTEEQFNKSLVESFQIIADYAKGKNIQVVYRPSYRRAAADVQSAISTVKHVERPNFSLAPSIALLLLDKTNLNKNIEALKQTDVSDLIVSAPQFDLHHQIWNMNRPIYQYEDKEAVLKIINSFPNIHRIMDGLYDSWDDEYLDSRFLNSK</sequence>
<feature type="chain" id="PRO_5046428736" description="Glycoside hydrolase family 42 N-terminal domain-containing protein" evidence="1">
    <location>
        <begin position="20"/>
        <end position="953"/>
    </location>
</feature>
<dbReference type="CDD" id="cd03143">
    <property type="entry name" value="A4_beta-galactosidase_middle_domain"/>
    <property type="match status" value="1"/>
</dbReference>
<dbReference type="Gene3D" id="3.20.20.150">
    <property type="entry name" value="Divalent-metal-dependent TIM barrel enzymes"/>
    <property type="match status" value="1"/>
</dbReference>